<protein>
    <recommendedName>
        <fullName evidence="2">HTH cro/C1-type domain-containing protein</fullName>
    </recommendedName>
</protein>
<feature type="domain" description="HTH cro/C1-type" evidence="2">
    <location>
        <begin position="6"/>
        <end position="60"/>
    </location>
</feature>
<organism evidence="3">
    <name type="scientific">bioreactor metagenome</name>
    <dbReference type="NCBI Taxonomy" id="1076179"/>
    <lineage>
        <taxon>unclassified sequences</taxon>
        <taxon>metagenomes</taxon>
        <taxon>ecological metagenomes</taxon>
    </lineage>
</organism>
<comment type="caution">
    <text evidence="3">The sequence shown here is derived from an EMBL/GenBank/DDBJ whole genome shotgun (WGS) entry which is preliminary data.</text>
</comment>
<reference evidence="3" key="1">
    <citation type="submission" date="2019-08" db="EMBL/GenBank/DDBJ databases">
        <authorList>
            <person name="Kucharzyk K."/>
            <person name="Murdoch R.W."/>
            <person name="Higgins S."/>
            <person name="Loffler F."/>
        </authorList>
    </citation>
    <scope>NUCLEOTIDE SEQUENCE</scope>
</reference>
<evidence type="ECO:0000256" key="1">
    <source>
        <dbReference type="ARBA" id="ARBA00023125"/>
    </source>
</evidence>
<dbReference type="PROSITE" id="PS50943">
    <property type="entry name" value="HTH_CROC1"/>
    <property type="match status" value="1"/>
</dbReference>
<dbReference type="Gene3D" id="1.10.260.40">
    <property type="entry name" value="lambda repressor-like DNA-binding domains"/>
    <property type="match status" value="1"/>
</dbReference>
<dbReference type="SUPFAM" id="SSF47413">
    <property type="entry name" value="lambda repressor-like DNA-binding domains"/>
    <property type="match status" value="1"/>
</dbReference>
<dbReference type="Pfam" id="PF01381">
    <property type="entry name" value="HTH_3"/>
    <property type="match status" value="1"/>
</dbReference>
<gene>
    <name evidence="3" type="ORF">SDC9_100163</name>
</gene>
<dbReference type="GO" id="GO:0003677">
    <property type="term" value="F:DNA binding"/>
    <property type="evidence" value="ECO:0007669"/>
    <property type="project" value="UniProtKB-KW"/>
</dbReference>
<name>A0A645AJJ7_9ZZZZ</name>
<keyword evidence="1" id="KW-0238">DNA-binding</keyword>
<dbReference type="SMART" id="SM00530">
    <property type="entry name" value="HTH_XRE"/>
    <property type="match status" value="1"/>
</dbReference>
<dbReference type="PANTHER" id="PTHR46558:SF11">
    <property type="entry name" value="HTH-TYPE TRANSCRIPTIONAL REGULATOR XRE"/>
    <property type="match status" value="1"/>
</dbReference>
<dbReference type="InterPro" id="IPR001387">
    <property type="entry name" value="Cro/C1-type_HTH"/>
</dbReference>
<dbReference type="EMBL" id="VSSQ01014313">
    <property type="protein sequence ID" value="MPM53395.1"/>
    <property type="molecule type" value="Genomic_DNA"/>
</dbReference>
<sequence length="195" mass="22459">MFGERLIELRKEKGVSQKECAAAFGVHASKYNKWENEKNSPDYETVCRLAQFFSTTTDYLLGNSNVRHLPDQVSLQDWQQALQAQLMNSLQSFFIKNSDLPIPELEKVTIIGIRQAFQAILNSTANFLHTVNQLPQPLPELEGSVNQYLSVFENLHTDDGFLFEVMLRDALEKNVQGYKDYRSLIVDEWIRQQAD</sequence>
<dbReference type="CDD" id="cd00093">
    <property type="entry name" value="HTH_XRE"/>
    <property type="match status" value="1"/>
</dbReference>
<proteinExistence type="predicted"/>
<dbReference type="AlphaFoldDB" id="A0A645AJJ7"/>
<dbReference type="InterPro" id="IPR010982">
    <property type="entry name" value="Lambda_DNA-bd_dom_sf"/>
</dbReference>
<evidence type="ECO:0000313" key="3">
    <source>
        <dbReference type="EMBL" id="MPM53395.1"/>
    </source>
</evidence>
<dbReference type="PANTHER" id="PTHR46558">
    <property type="entry name" value="TRACRIPTIONAL REGULATORY PROTEIN-RELATED-RELATED"/>
    <property type="match status" value="1"/>
</dbReference>
<evidence type="ECO:0000259" key="2">
    <source>
        <dbReference type="PROSITE" id="PS50943"/>
    </source>
</evidence>
<accession>A0A645AJJ7</accession>